<dbReference type="Proteomes" id="UP000467379">
    <property type="component" value="Chromosome"/>
</dbReference>
<proteinExistence type="predicted"/>
<dbReference type="PANTHER" id="PTHR43384:SF14">
    <property type="entry name" value="ESX-1 SECRETION-ASSOCIATED PROTEIN ESPI"/>
    <property type="match status" value="1"/>
</dbReference>
<sequence>MNYRGPDRGMFQRTEPLAGRRPSARRRDEARAYSPPSPADIRATVPLTNMDAPVQAEPEQAVLDTVENQDVQVPAKPGLRNLFAQLTRSEPGQGKQQAQERALRERIRVPVAGAFPIAVVSAKSGVGKTAVVEALGSIFAEARDDRVIAVDVDTGDLAHRLGHRNSSGLEVFGHADYAHSDWQIKRDDVVKAFSMLRKRYSVLLVDCGKTLKSNVSEAVLLESEALVLVTNTSIDAIRKTRSRLDWLGSNGYQKLTESATLVINHTEQRKPRAWVGRELRELSDRFASERVVELPFDRHVHDDKEIVPSRLSQDSRRRYLEMAAALADLFPGTRH</sequence>
<dbReference type="PANTHER" id="PTHR43384">
    <property type="entry name" value="SEPTUM SITE-DETERMINING PROTEIN MIND HOMOLOG, CHLOROPLASTIC-RELATED"/>
    <property type="match status" value="1"/>
</dbReference>
<evidence type="ECO:0000259" key="2">
    <source>
        <dbReference type="Pfam" id="PF01656"/>
    </source>
</evidence>
<accession>A0ABM7KTT7</accession>
<feature type="domain" description="CobQ/CobB/MinD/ParA nucleotide binding" evidence="2">
    <location>
        <begin position="117"/>
        <end position="185"/>
    </location>
</feature>
<gene>
    <name evidence="3" type="ORF">MBRA_48660</name>
</gene>
<keyword evidence="4" id="KW-1185">Reference proteome</keyword>
<evidence type="ECO:0000313" key="3">
    <source>
        <dbReference type="EMBL" id="BBZ14671.1"/>
    </source>
</evidence>
<protein>
    <recommendedName>
        <fullName evidence="2">CobQ/CobB/MinD/ParA nucleotide binding domain-containing protein</fullName>
    </recommendedName>
</protein>
<evidence type="ECO:0000313" key="4">
    <source>
        <dbReference type="Proteomes" id="UP000467379"/>
    </source>
</evidence>
<organism evidence="3 4">
    <name type="scientific">Mycobacterium branderi</name>
    <dbReference type="NCBI Taxonomy" id="43348"/>
    <lineage>
        <taxon>Bacteria</taxon>
        <taxon>Bacillati</taxon>
        <taxon>Actinomycetota</taxon>
        <taxon>Actinomycetes</taxon>
        <taxon>Mycobacteriales</taxon>
        <taxon>Mycobacteriaceae</taxon>
        <taxon>Mycobacterium</taxon>
    </lineage>
</organism>
<dbReference type="RefSeq" id="WP_139799275.1">
    <property type="nucleotide sequence ID" value="NZ_AP022606.1"/>
</dbReference>
<dbReference type="Pfam" id="PF01656">
    <property type="entry name" value="CbiA"/>
    <property type="match status" value="1"/>
</dbReference>
<dbReference type="InterPro" id="IPR027417">
    <property type="entry name" value="P-loop_NTPase"/>
</dbReference>
<dbReference type="InterPro" id="IPR002586">
    <property type="entry name" value="CobQ/CobB/MinD/ParA_Nub-bd_dom"/>
</dbReference>
<reference evidence="3 4" key="1">
    <citation type="journal article" date="2019" name="Emerg. Microbes Infect.">
        <title>Comprehensive subspecies identification of 175 nontuberculous mycobacteria species based on 7547 genomic profiles.</title>
        <authorList>
            <person name="Matsumoto Y."/>
            <person name="Kinjo T."/>
            <person name="Motooka D."/>
            <person name="Nabeya D."/>
            <person name="Jung N."/>
            <person name="Uechi K."/>
            <person name="Horii T."/>
            <person name="Iida T."/>
            <person name="Fujita J."/>
            <person name="Nakamura S."/>
        </authorList>
    </citation>
    <scope>NUCLEOTIDE SEQUENCE [LARGE SCALE GENOMIC DNA]</scope>
    <source>
        <strain evidence="3 4">JCM 12687</strain>
    </source>
</reference>
<dbReference type="InterPro" id="IPR050625">
    <property type="entry name" value="ParA/MinD_ATPase"/>
</dbReference>
<dbReference type="SUPFAM" id="SSF52540">
    <property type="entry name" value="P-loop containing nucleoside triphosphate hydrolases"/>
    <property type="match status" value="1"/>
</dbReference>
<feature type="region of interest" description="Disordered" evidence="1">
    <location>
        <begin position="1"/>
        <end position="44"/>
    </location>
</feature>
<evidence type="ECO:0000256" key="1">
    <source>
        <dbReference type="SAM" id="MobiDB-lite"/>
    </source>
</evidence>
<dbReference type="EMBL" id="AP022606">
    <property type="protein sequence ID" value="BBZ14671.1"/>
    <property type="molecule type" value="Genomic_DNA"/>
</dbReference>
<dbReference type="Gene3D" id="3.40.50.300">
    <property type="entry name" value="P-loop containing nucleotide triphosphate hydrolases"/>
    <property type="match status" value="1"/>
</dbReference>
<name>A0ABM7KTT7_9MYCO</name>